<accession>A0A2A5JUI8</accession>
<feature type="signal peptide" evidence="1">
    <location>
        <begin position="1"/>
        <end position="21"/>
    </location>
</feature>
<comment type="caution">
    <text evidence="2">The sequence shown here is derived from an EMBL/GenBank/DDBJ whole genome shotgun (WGS) entry which is preliminary data.</text>
</comment>
<dbReference type="RefSeq" id="WP_099640785.1">
    <property type="nucleotide sequence ID" value="NZ_NKHF01000018.1"/>
</dbReference>
<evidence type="ECO:0000256" key="1">
    <source>
        <dbReference type="SAM" id="SignalP"/>
    </source>
</evidence>
<evidence type="ECO:0000313" key="3">
    <source>
        <dbReference type="Proteomes" id="UP000228621"/>
    </source>
</evidence>
<dbReference type="EMBL" id="NKHF01000018">
    <property type="protein sequence ID" value="PCK33026.1"/>
    <property type="molecule type" value="Genomic_DNA"/>
</dbReference>
<evidence type="ECO:0000313" key="2">
    <source>
        <dbReference type="EMBL" id="PCK33026.1"/>
    </source>
</evidence>
<keyword evidence="3" id="KW-1185">Reference proteome</keyword>
<sequence>MNKLRFALSLAATLASASSMALPNQAHDIDGFERVTEYKNGPVATAILASEFAHNLKIDLHPRSEGDSCSYGNVYHHTSGVQIAHADVHPLSGQGFIQQATAEIPEQYLTENKRVEIACTSASGEQYDVYVNVPGAPIVQWELAAEPAGEFVHRPNTYGYHSAYQVQSHLSVNSQSNSGRCTTLSNRGVELGLFHGESGKGPFHSDVFMTDITVDNSQAGQPVLYQIIECENAAGKTLAVKVLSLTNPNSIYVVHEELVVK</sequence>
<dbReference type="AlphaFoldDB" id="A0A2A5JUI8"/>
<dbReference type="Proteomes" id="UP000228621">
    <property type="component" value="Unassembled WGS sequence"/>
</dbReference>
<feature type="chain" id="PRO_5012630715" evidence="1">
    <location>
        <begin position="22"/>
        <end position="261"/>
    </location>
</feature>
<keyword evidence="1" id="KW-0732">Signal</keyword>
<reference evidence="3" key="1">
    <citation type="journal article" date="2019" name="Genome Announc.">
        <title>Draft Genome Sequence of Pseudoalteromonas piscicida Strain 36Y ROTHPW, an Hypersaline Seawater Isolate from the South Coast of Sonora, Mexico.</title>
        <authorList>
            <person name="Sanchez-Diaz R."/>
            <person name="Molina-Garza Z.J."/>
            <person name="Cruz-Suarez L.E."/>
            <person name="Selvin J."/>
            <person name="Kiran G.S."/>
            <person name="Ibarra-Gamez J.C."/>
            <person name="Gomez-Gil B."/>
            <person name="Galaviz-Silva L."/>
        </authorList>
    </citation>
    <scope>NUCLEOTIDE SEQUENCE [LARGE SCALE GENOMIC DNA]</scope>
    <source>
        <strain evidence="3">36Y_RITHPW</strain>
    </source>
</reference>
<organism evidence="2 3">
    <name type="scientific">Pseudoalteromonas piscicida</name>
    <dbReference type="NCBI Taxonomy" id="43662"/>
    <lineage>
        <taxon>Bacteria</taxon>
        <taxon>Pseudomonadati</taxon>
        <taxon>Pseudomonadota</taxon>
        <taxon>Gammaproteobacteria</taxon>
        <taxon>Alteromonadales</taxon>
        <taxon>Pseudoalteromonadaceae</taxon>
        <taxon>Pseudoalteromonas</taxon>
    </lineage>
</organism>
<protein>
    <submittedName>
        <fullName evidence="2">Uncharacterized protein</fullName>
    </submittedName>
</protein>
<name>A0A2A5JUI8_PSEO7</name>
<dbReference type="OrthoDB" id="6309824at2"/>
<proteinExistence type="predicted"/>
<gene>
    <name evidence="2" type="ORF">CEX98_03730</name>
</gene>